<name>A0A2N9WTK8_9NEIS</name>
<sequence>MRTEGRIRGTGNNMEFKSSTDNQWYYVQDADMAHLKDAVKYWNQKGGFHGPKSKEVRSFMRDSDNYELEYFGHNRSQGARLKERYRDSESFIGPAEKSQYF</sequence>
<evidence type="ECO:0000313" key="2">
    <source>
        <dbReference type="Proteomes" id="UP000231293"/>
    </source>
</evidence>
<comment type="caution">
    <text evidence="1">The sequence shown here is derived from an EMBL/GenBank/DDBJ whole genome shotgun (WGS) entry which is preliminary data.</text>
</comment>
<evidence type="ECO:0000313" key="1">
    <source>
        <dbReference type="EMBL" id="PIT14927.1"/>
    </source>
</evidence>
<dbReference type="Proteomes" id="UP000231293">
    <property type="component" value="Unassembled WGS sequence"/>
</dbReference>
<gene>
    <name evidence="1" type="ORF">BGI32_06635</name>
</gene>
<reference evidence="1 2" key="1">
    <citation type="journal article" date="2017" name="MBio">
        <title>Type VI secretion-mediated competition in the bee gut microbiome.</title>
        <authorList>
            <person name="Steele M.I."/>
            <person name="Kwong W.K."/>
            <person name="Powell J.E."/>
            <person name="Whiteley M."/>
            <person name="Moran N.A."/>
        </authorList>
    </citation>
    <scope>NUCLEOTIDE SEQUENCE [LARGE SCALE GENOMIC DNA]</scope>
    <source>
        <strain evidence="1 2">App2-2</strain>
    </source>
</reference>
<dbReference type="EMBL" id="MDVB01000070">
    <property type="protein sequence ID" value="PIT14927.1"/>
    <property type="molecule type" value="Genomic_DNA"/>
</dbReference>
<dbReference type="AlphaFoldDB" id="A0A2N9WTK8"/>
<accession>A0A2N9WTK8</accession>
<protein>
    <submittedName>
        <fullName evidence="1">Uncharacterized protein</fullName>
    </submittedName>
</protein>
<proteinExistence type="predicted"/>
<organism evidence="1 2">
    <name type="scientific">Snodgrassella alvi</name>
    <dbReference type="NCBI Taxonomy" id="1196083"/>
    <lineage>
        <taxon>Bacteria</taxon>
        <taxon>Pseudomonadati</taxon>
        <taxon>Pseudomonadota</taxon>
        <taxon>Betaproteobacteria</taxon>
        <taxon>Neisseriales</taxon>
        <taxon>Neisseriaceae</taxon>
        <taxon>Snodgrassella</taxon>
    </lineage>
</organism>